<protein>
    <submittedName>
        <fullName evidence="1">Uncharacterized protein</fullName>
    </submittedName>
</protein>
<dbReference type="Proteomes" id="UP001218218">
    <property type="component" value="Unassembled WGS sequence"/>
</dbReference>
<evidence type="ECO:0000313" key="1">
    <source>
        <dbReference type="EMBL" id="KAJ7323642.1"/>
    </source>
</evidence>
<gene>
    <name evidence="1" type="ORF">DFH08DRAFT_969185</name>
</gene>
<accession>A0AAD7EIG9</accession>
<dbReference type="EMBL" id="JARIHO010000046">
    <property type="protein sequence ID" value="KAJ7323642.1"/>
    <property type="molecule type" value="Genomic_DNA"/>
</dbReference>
<organism evidence="1 2">
    <name type="scientific">Mycena albidolilacea</name>
    <dbReference type="NCBI Taxonomy" id="1033008"/>
    <lineage>
        <taxon>Eukaryota</taxon>
        <taxon>Fungi</taxon>
        <taxon>Dikarya</taxon>
        <taxon>Basidiomycota</taxon>
        <taxon>Agaricomycotina</taxon>
        <taxon>Agaricomycetes</taxon>
        <taxon>Agaricomycetidae</taxon>
        <taxon>Agaricales</taxon>
        <taxon>Marasmiineae</taxon>
        <taxon>Mycenaceae</taxon>
        <taxon>Mycena</taxon>
    </lineage>
</organism>
<name>A0AAD7EIG9_9AGAR</name>
<proteinExistence type="predicted"/>
<dbReference type="AlphaFoldDB" id="A0AAD7EIG9"/>
<reference evidence="1" key="1">
    <citation type="submission" date="2023-03" db="EMBL/GenBank/DDBJ databases">
        <title>Massive genome expansion in bonnet fungi (Mycena s.s.) driven by repeated elements and novel gene families across ecological guilds.</title>
        <authorList>
            <consortium name="Lawrence Berkeley National Laboratory"/>
            <person name="Harder C.B."/>
            <person name="Miyauchi S."/>
            <person name="Viragh M."/>
            <person name="Kuo A."/>
            <person name="Thoen E."/>
            <person name="Andreopoulos B."/>
            <person name="Lu D."/>
            <person name="Skrede I."/>
            <person name="Drula E."/>
            <person name="Henrissat B."/>
            <person name="Morin E."/>
            <person name="Kohler A."/>
            <person name="Barry K."/>
            <person name="LaButti K."/>
            <person name="Morin E."/>
            <person name="Salamov A."/>
            <person name="Lipzen A."/>
            <person name="Mereny Z."/>
            <person name="Hegedus B."/>
            <person name="Baldrian P."/>
            <person name="Stursova M."/>
            <person name="Weitz H."/>
            <person name="Taylor A."/>
            <person name="Grigoriev I.V."/>
            <person name="Nagy L.G."/>
            <person name="Martin F."/>
            <person name="Kauserud H."/>
        </authorList>
    </citation>
    <scope>NUCLEOTIDE SEQUENCE</scope>
    <source>
        <strain evidence="1">CBHHK002</strain>
    </source>
</reference>
<sequence>MKELMKTVFADKTIWKEHDDTLVLNIAPQGIPPSAEHIMCLQAYGYACCLYVVIEEALPPPLSVILAYPLLSPRWDSDVVFNPLVIQLFVPKKFEALNRWPSKADFAAQINDAALKELTLQYFNMMPVDIAAMSDDQFSSFSINFTLLDSLQWSHFLSQLRLGETFGVSLRGLLLRLAAGRVTSPDDVIRRLHWTSSGSPELEAIESLYIAAFTHYLKGCGRVCHPLLPPEELTKNEKDIAPDDPLAQSILFLMHISGTPLLLAGNEEIEMTFHRKFSGVEVDSVSTSPRENPKHWLDHSCLNGTDLPLLGAKELLKQPIPDDTTTATDFDVYQYTNYRPMTRYTEFGGVISKGASYSPRPPGVCLTYACLPLLSPTPIPMMRSGPDFARMDTLSNINGSSGNPAPERANTDFLNPATMPNWAPYQKLDTLSPLNVSSGHSAVERANTDFLNPATMPNWAPHQKSV</sequence>
<comment type="caution">
    <text evidence="1">The sequence shown here is derived from an EMBL/GenBank/DDBJ whole genome shotgun (WGS) entry which is preliminary data.</text>
</comment>
<evidence type="ECO:0000313" key="2">
    <source>
        <dbReference type="Proteomes" id="UP001218218"/>
    </source>
</evidence>
<keyword evidence="2" id="KW-1185">Reference proteome</keyword>